<evidence type="ECO:0000313" key="3">
    <source>
        <dbReference type="EMBL" id="KAB1987446.1"/>
    </source>
</evidence>
<reference evidence="3 4" key="1">
    <citation type="submission" date="2019-09" db="EMBL/GenBank/DDBJ databases">
        <title>Isolation and identification of active actinomycetes.</title>
        <authorList>
            <person name="Yu Z."/>
            <person name="Han C."/>
            <person name="Yu B."/>
        </authorList>
    </citation>
    <scope>NUCLEOTIDE SEQUENCE [LARGE SCALE GENOMIC DNA]</scope>
    <source>
        <strain evidence="3 4">NEAU-H2</strain>
    </source>
</reference>
<organism evidence="3 4">
    <name type="scientific">Streptomyces triticiradicis</name>
    <dbReference type="NCBI Taxonomy" id="2651189"/>
    <lineage>
        <taxon>Bacteria</taxon>
        <taxon>Bacillati</taxon>
        <taxon>Actinomycetota</taxon>
        <taxon>Actinomycetes</taxon>
        <taxon>Kitasatosporales</taxon>
        <taxon>Streptomycetaceae</taxon>
        <taxon>Streptomyces</taxon>
    </lineage>
</organism>
<feature type="region of interest" description="Disordered" evidence="1">
    <location>
        <begin position="36"/>
        <end position="62"/>
    </location>
</feature>
<feature type="compositionally biased region" description="Low complexity" evidence="1">
    <location>
        <begin position="36"/>
        <end position="47"/>
    </location>
</feature>
<dbReference type="AlphaFoldDB" id="A0A7J5DFI6"/>
<evidence type="ECO:0000313" key="4">
    <source>
        <dbReference type="Proteomes" id="UP000442990"/>
    </source>
</evidence>
<proteinExistence type="predicted"/>
<dbReference type="RefSeq" id="WP_151470200.1">
    <property type="nucleotide sequence ID" value="NZ_WBKG01000013.1"/>
</dbReference>
<feature type="chain" id="PRO_5029744525" description="Sensor domain-containing protein" evidence="2">
    <location>
        <begin position="34"/>
        <end position="270"/>
    </location>
</feature>
<dbReference type="EMBL" id="WBKG01000013">
    <property type="protein sequence ID" value="KAB1987446.1"/>
    <property type="molecule type" value="Genomic_DNA"/>
</dbReference>
<evidence type="ECO:0008006" key="5">
    <source>
        <dbReference type="Google" id="ProtNLM"/>
    </source>
</evidence>
<sequence length="270" mass="27990">MIQEWAVINAVYRRCAAGAAALALVLGATGCGAAGSPAAHAPAGRSGEQADAARASGPKTPTARVPVLAQDRLEEAVLDERDLPGVSVNTIGTGTDGVGDGVVQPIPDRAAQPSACGPVNSALDGSSRFTPVASVKRMAQSKGSLATFYLVSYQQEDAVRVVDELRTALRTCKAFTSSTSYADREKILPIDDPDTGDEGVSFRLTDLLNSPGWDESIPVPESVVVIRSGSTVAIFSAMETAPRTNTYPKVPADIVTAQLKVLSTGAHATR</sequence>
<protein>
    <recommendedName>
        <fullName evidence="5">Sensor domain-containing protein</fullName>
    </recommendedName>
</protein>
<dbReference type="Proteomes" id="UP000442990">
    <property type="component" value="Unassembled WGS sequence"/>
</dbReference>
<accession>A0A7J5DFI6</accession>
<keyword evidence="4" id="KW-1185">Reference proteome</keyword>
<comment type="caution">
    <text evidence="3">The sequence shown here is derived from an EMBL/GenBank/DDBJ whole genome shotgun (WGS) entry which is preliminary data.</text>
</comment>
<keyword evidence="2" id="KW-0732">Signal</keyword>
<feature type="signal peptide" evidence="2">
    <location>
        <begin position="1"/>
        <end position="33"/>
    </location>
</feature>
<gene>
    <name evidence="3" type="ORF">F8144_17100</name>
</gene>
<evidence type="ECO:0000256" key="2">
    <source>
        <dbReference type="SAM" id="SignalP"/>
    </source>
</evidence>
<name>A0A7J5DFI6_9ACTN</name>
<evidence type="ECO:0000256" key="1">
    <source>
        <dbReference type="SAM" id="MobiDB-lite"/>
    </source>
</evidence>